<dbReference type="GO" id="GO:0003714">
    <property type="term" value="F:transcription corepressor activity"/>
    <property type="evidence" value="ECO:0007669"/>
    <property type="project" value="TreeGrafter"/>
</dbReference>
<dbReference type="SMART" id="SM01189">
    <property type="entry name" value="ELM2"/>
    <property type="match status" value="1"/>
</dbReference>
<proteinExistence type="predicted"/>
<dbReference type="Gene3D" id="1.10.10.60">
    <property type="entry name" value="Homeodomain-like"/>
    <property type="match status" value="1"/>
</dbReference>
<dbReference type="InterPro" id="IPR000949">
    <property type="entry name" value="ELM2_dom"/>
</dbReference>
<evidence type="ECO:0000259" key="6">
    <source>
        <dbReference type="SMART" id="SM00717"/>
    </source>
</evidence>
<feature type="domain" description="Myb-like" evidence="6">
    <location>
        <begin position="133"/>
        <end position="181"/>
    </location>
</feature>
<dbReference type="SMART" id="SM00717">
    <property type="entry name" value="SANT"/>
    <property type="match status" value="2"/>
</dbReference>
<dbReference type="PANTHER" id="PTHR16089">
    <property type="entry name" value="REST COREPRESSOR COREST PROTEIN-RELATED"/>
    <property type="match status" value="1"/>
</dbReference>
<keyword evidence="9" id="KW-1185">Reference proteome</keyword>
<keyword evidence="3" id="KW-0804">Transcription</keyword>
<evidence type="ECO:0000256" key="1">
    <source>
        <dbReference type="ARBA" id="ARBA00004123"/>
    </source>
</evidence>
<sequence>MAALKKLLGAQHPDYRDMGSSSKPAVKEKALMHASNKKIFIGPAFQASVDAILEGPERDYYDAHTPSHEILLWRPTDRIPSDQLSALLKTLKPKGFDEDQVLAFLNYQFIKKGNPTEAIDATLHALTGIFVGKQEGMPLHDKVLFNQGYGFHGKNFDRIRDLVPSHSIQSLVNHYYTEFKRGKQVKVTGVRPETDIRKLNNAAALAMVPEALSHYHGDDSVPGRKRALEYGEEDSREVPNMGAVAKSICKEDFSIARRGIAALDPLTIANDDPSGSAVKNEQTAIDAIIAQKPEAVEKFLNIQTDLLPDLDADYEEAIALAREDAQKDPTPVWQQEEIVIFMRSLVEFGMDFAKSSLLLPSKTEQQVRNMYYNRAFFYGLDKLVRVHTDREAAKAAQEAEAVAKAAAKAAKEAEEVAAKAAKEAEEAAAKAAKEAEEVSAKAAKEAEEVSAEAAKVAELS</sequence>
<keyword evidence="2" id="KW-0805">Transcription regulation</keyword>
<dbReference type="GO" id="GO:0000118">
    <property type="term" value="C:histone deacetylase complex"/>
    <property type="evidence" value="ECO:0007669"/>
    <property type="project" value="TreeGrafter"/>
</dbReference>
<dbReference type="InterPro" id="IPR001005">
    <property type="entry name" value="SANT/Myb"/>
</dbReference>
<dbReference type="GO" id="GO:0006357">
    <property type="term" value="P:regulation of transcription by RNA polymerase II"/>
    <property type="evidence" value="ECO:0007669"/>
    <property type="project" value="TreeGrafter"/>
</dbReference>
<dbReference type="InterPro" id="IPR051066">
    <property type="entry name" value="Trans_reg/Corepressor"/>
</dbReference>
<feature type="region of interest" description="Disordered" evidence="5">
    <location>
        <begin position="422"/>
        <end position="444"/>
    </location>
</feature>
<dbReference type="AlphaFoldDB" id="A0A1W0X0W0"/>
<evidence type="ECO:0000313" key="9">
    <source>
        <dbReference type="Proteomes" id="UP000192578"/>
    </source>
</evidence>
<organism evidence="8 9">
    <name type="scientific">Hypsibius exemplaris</name>
    <name type="common">Freshwater tardigrade</name>
    <dbReference type="NCBI Taxonomy" id="2072580"/>
    <lineage>
        <taxon>Eukaryota</taxon>
        <taxon>Metazoa</taxon>
        <taxon>Ecdysozoa</taxon>
        <taxon>Tardigrada</taxon>
        <taxon>Eutardigrada</taxon>
        <taxon>Parachela</taxon>
        <taxon>Hypsibioidea</taxon>
        <taxon>Hypsibiidae</taxon>
        <taxon>Hypsibius</taxon>
    </lineage>
</organism>
<dbReference type="OrthoDB" id="10064338at2759"/>
<evidence type="ECO:0000256" key="4">
    <source>
        <dbReference type="ARBA" id="ARBA00023242"/>
    </source>
</evidence>
<comment type="subcellular location">
    <subcellularLocation>
        <location evidence="1">Nucleus</location>
    </subcellularLocation>
</comment>
<feature type="domain" description="ELM2" evidence="7">
    <location>
        <begin position="39"/>
        <end position="95"/>
    </location>
</feature>
<dbReference type="PANTHER" id="PTHR16089:SF28">
    <property type="entry name" value="REST COREPRESSOR"/>
    <property type="match status" value="1"/>
</dbReference>
<dbReference type="InterPro" id="IPR009057">
    <property type="entry name" value="Homeodomain-like_sf"/>
</dbReference>
<dbReference type="Proteomes" id="UP000192578">
    <property type="component" value="Unassembled WGS sequence"/>
</dbReference>
<comment type="caution">
    <text evidence="8">The sequence shown here is derived from an EMBL/GenBank/DDBJ whole genome shotgun (WGS) entry which is preliminary data.</text>
</comment>
<dbReference type="Gene3D" id="1.20.58.1880">
    <property type="match status" value="1"/>
</dbReference>
<name>A0A1W0X0W0_HYPEX</name>
<dbReference type="CDD" id="cd00167">
    <property type="entry name" value="SANT"/>
    <property type="match status" value="1"/>
</dbReference>
<protein>
    <recommendedName>
        <fullName evidence="10">ELM2 domain-containing protein</fullName>
    </recommendedName>
</protein>
<evidence type="ECO:0000259" key="7">
    <source>
        <dbReference type="SMART" id="SM01189"/>
    </source>
</evidence>
<keyword evidence="4" id="KW-0539">Nucleus</keyword>
<reference evidence="9" key="1">
    <citation type="submission" date="2017-01" db="EMBL/GenBank/DDBJ databases">
        <title>Comparative genomics of anhydrobiosis in the tardigrade Hypsibius dujardini.</title>
        <authorList>
            <person name="Yoshida Y."/>
            <person name="Koutsovoulos G."/>
            <person name="Laetsch D."/>
            <person name="Stevens L."/>
            <person name="Kumar S."/>
            <person name="Horikawa D."/>
            <person name="Ishino K."/>
            <person name="Komine S."/>
            <person name="Tomita M."/>
            <person name="Blaxter M."/>
            <person name="Arakawa K."/>
        </authorList>
    </citation>
    <scope>NUCLEOTIDE SEQUENCE [LARGE SCALE GENOMIC DNA]</scope>
    <source>
        <strain evidence="9">Z151</strain>
    </source>
</reference>
<evidence type="ECO:0000256" key="3">
    <source>
        <dbReference type="ARBA" id="ARBA00023163"/>
    </source>
</evidence>
<evidence type="ECO:0000313" key="8">
    <source>
        <dbReference type="EMBL" id="OQV21076.1"/>
    </source>
</evidence>
<evidence type="ECO:0008006" key="10">
    <source>
        <dbReference type="Google" id="ProtNLM"/>
    </source>
</evidence>
<accession>A0A1W0X0W0</accession>
<dbReference type="GO" id="GO:0005667">
    <property type="term" value="C:transcription regulator complex"/>
    <property type="evidence" value="ECO:0007669"/>
    <property type="project" value="TreeGrafter"/>
</dbReference>
<dbReference type="EMBL" id="MTYJ01000025">
    <property type="protein sequence ID" value="OQV21076.1"/>
    <property type="molecule type" value="Genomic_DNA"/>
</dbReference>
<evidence type="ECO:0000256" key="5">
    <source>
        <dbReference type="SAM" id="MobiDB-lite"/>
    </source>
</evidence>
<dbReference type="SUPFAM" id="SSF46689">
    <property type="entry name" value="Homeodomain-like"/>
    <property type="match status" value="1"/>
</dbReference>
<gene>
    <name evidence="8" type="ORF">BV898_04840</name>
</gene>
<evidence type="ECO:0000256" key="2">
    <source>
        <dbReference type="ARBA" id="ARBA00023015"/>
    </source>
</evidence>
<feature type="domain" description="Myb-like" evidence="6">
    <location>
        <begin position="329"/>
        <end position="377"/>
    </location>
</feature>